<dbReference type="NCBIfam" id="NF005107">
    <property type="entry name" value="PRK06545.1-5"/>
    <property type="match status" value="1"/>
</dbReference>
<organism evidence="13 14">
    <name type="scientific">Lederbergia citrisecunda</name>
    <dbReference type="NCBI Taxonomy" id="2833583"/>
    <lineage>
        <taxon>Bacteria</taxon>
        <taxon>Bacillati</taxon>
        <taxon>Bacillota</taxon>
        <taxon>Bacilli</taxon>
        <taxon>Bacillales</taxon>
        <taxon>Bacillaceae</taxon>
        <taxon>Lederbergia</taxon>
    </lineage>
</organism>
<evidence type="ECO:0000256" key="5">
    <source>
        <dbReference type="ARBA" id="ARBA00022498"/>
    </source>
</evidence>
<dbReference type="InterPro" id="IPR046825">
    <property type="entry name" value="PDH_C"/>
</dbReference>
<comment type="catalytic activity">
    <reaction evidence="10">
        <text>prephenate + NAD(+) = 3-(4-hydroxyphenyl)pyruvate + CO2 + NADH</text>
        <dbReference type="Rhea" id="RHEA:13869"/>
        <dbReference type="ChEBI" id="CHEBI:16526"/>
        <dbReference type="ChEBI" id="CHEBI:29934"/>
        <dbReference type="ChEBI" id="CHEBI:36242"/>
        <dbReference type="ChEBI" id="CHEBI:57540"/>
        <dbReference type="ChEBI" id="CHEBI:57945"/>
        <dbReference type="EC" id="1.3.1.12"/>
    </reaction>
</comment>
<dbReference type="InterPro" id="IPR003099">
    <property type="entry name" value="Prephen_DH"/>
</dbReference>
<dbReference type="InterPro" id="IPR045865">
    <property type="entry name" value="ACT-like_dom_sf"/>
</dbReference>
<dbReference type="RefSeq" id="WP_213110135.1">
    <property type="nucleotide sequence ID" value="NZ_JAGYPJ010000001.1"/>
</dbReference>
<evidence type="ECO:0000259" key="11">
    <source>
        <dbReference type="PROSITE" id="PS51176"/>
    </source>
</evidence>
<evidence type="ECO:0000256" key="9">
    <source>
        <dbReference type="ARBA" id="ARBA00023141"/>
    </source>
</evidence>
<evidence type="ECO:0000256" key="1">
    <source>
        <dbReference type="ARBA" id="ARBA00005067"/>
    </source>
</evidence>
<protein>
    <recommendedName>
        <fullName evidence="4">Prephenate dehydrogenase</fullName>
        <ecNumber evidence="3">1.3.1.12</ecNumber>
    </recommendedName>
</protein>
<feature type="domain" description="ACT" evidence="12">
    <location>
        <begin position="298"/>
        <end position="368"/>
    </location>
</feature>
<dbReference type="SUPFAM" id="SSF48179">
    <property type="entry name" value="6-phosphogluconate dehydrogenase C-terminal domain-like"/>
    <property type="match status" value="1"/>
</dbReference>
<dbReference type="CDD" id="cd04909">
    <property type="entry name" value="ACT_PDH-BS"/>
    <property type="match status" value="1"/>
</dbReference>
<dbReference type="Pfam" id="PF20463">
    <property type="entry name" value="PDH_C"/>
    <property type="match status" value="1"/>
</dbReference>
<keyword evidence="7 13" id="KW-0560">Oxidoreductase</keyword>
<dbReference type="EMBL" id="JAGYPJ010000001">
    <property type="protein sequence ID" value="MBS4199456.1"/>
    <property type="molecule type" value="Genomic_DNA"/>
</dbReference>
<dbReference type="Gene3D" id="1.10.3660.10">
    <property type="entry name" value="6-phosphogluconate dehydrogenase C-terminal like domain"/>
    <property type="match status" value="1"/>
</dbReference>
<dbReference type="PANTHER" id="PTHR21363">
    <property type="entry name" value="PREPHENATE DEHYDROGENASE"/>
    <property type="match status" value="1"/>
</dbReference>
<evidence type="ECO:0000259" key="12">
    <source>
        <dbReference type="PROSITE" id="PS51671"/>
    </source>
</evidence>
<evidence type="ECO:0000256" key="6">
    <source>
        <dbReference type="ARBA" id="ARBA00022605"/>
    </source>
</evidence>
<dbReference type="GO" id="GO:0004665">
    <property type="term" value="F:prephenate dehydrogenase (NADP+) activity"/>
    <property type="evidence" value="ECO:0007669"/>
    <property type="project" value="InterPro"/>
</dbReference>
<dbReference type="EC" id="1.3.1.12" evidence="3"/>
<dbReference type="Pfam" id="PF01842">
    <property type="entry name" value="ACT"/>
    <property type="match status" value="1"/>
</dbReference>
<dbReference type="InterPro" id="IPR046826">
    <property type="entry name" value="PDH_N"/>
</dbReference>
<dbReference type="Gene3D" id="3.40.50.720">
    <property type="entry name" value="NAD(P)-binding Rossmann-like Domain"/>
    <property type="match status" value="1"/>
</dbReference>
<name>A0A942TMH0_9BACI</name>
<dbReference type="Proteomes" id="UP000682713">
    <property type="component" value="Unassembled WGS sequence"/>
</dbReference>
<evidence type="ECO:0000256" key="3">
    <source>
        <dbReference type="ARBA" id="ARBA00012068"/>
    </source>
</evidence>
<dbReference type="PANTHER" id="PTHR21363:SF0">
    <property type="entry name" value="PREPHENATE DEHYDROGENASE [NADP(+)]"/>
    <property type="match status" value="1"/>
</dbReference>
<dbReference type="GO" id="GO:0008977">
    <property type="term" value="F:prephenate dehydrogenase (NAD+) activity"/>
    <property type="evidence" value="ECO:0007669"/>
    <property type="project" value="UniProtKB-EC"/>
</dbReference>
<proteinExistence type="inferred from homology"/>
<keyword evidence="9" id="KW-0057">Aromatic amino acid biosynthesis</keyword>
<dbReference type="GO" id="GO:0006571">
    <property type="term" value="P:tyrosine biosynthetic process"/>
    <property type="evidence" value="ECO:0007669"/>
    <property type="project" value="UniProtKB-KW"/>
</dbReference>
<dbReference type="InterPro" id="IPR036291">
    <property type="entry name" value="NAD(P)-bd_dom_sf"/>
</dbReference>
<dbReference type="PROSITE" id="PS51671">
    <property type="entry name" value="ACT"/>
    <property type="match status" value="1"/>
</dbReference>
<evidence type="ECO:0000256" key="8">
    <source>
        <dbReference type="ARBA" id="ARBA00023027"/>
    </source>
</evidence>
<evidence type="ECO:0000256" key="4">
    <source>
        <dbReference type="ARBA" id="ARBA00016891"/>
    </source>
</evidence>
<reference evidence="13 14" key="1">
    <citation type="submission" date="2021-05" db="EMBL/GenBank/DDBJ databases">
        <title>Novel Bacillus species.</title>
        <authorList>
            <person name="Liu G."/>
        </authorList>
    </citation>
    <scope>NUCLEOTIDE SEQUENCE [LARGE SCALE GENOMIC DNA]</scope>
    <source>
        <strain evidence="13 14">FJAT-49732</strain>
    </source>
</reference>
<dbReference type="InterPro" id="IPR050812">
    <property type="entry name" value="Preph/Arog_dehydrog"/>
</dbReference>
<evidence type="ECO:0000256" key="2">
    <source>
        <dbReference type="ARBA" id="ARBA00007964"/>
    </source>
</evidence>
<dbReference type="InterPro" id="IPR008927">
    <property type="entry name" value="6-PGluconate_DH-like_C_sf"/>
</dbReference>
<keyword evidence="14" id="KW-1185">Reference proteome</keyword>
<dbReference type="InterPro" id="IPR002912">
    <property type="entry name" value="ACT_dom"/>
</dbReference>
<evidence type="ECO:0000256" key="7">
    <source>
        <dbReference type="ARBA" id="ARBA00023002"/>
    </source>
</evidence>
<keyword evidence="6" id="KW-0028">Amino-acid biosynthesis</keyword>
<evidence type="ECO:0000313" key="13">
    <source>
        <dbReference type="EMBL" id="MBS4199456.1"/>
    </source>
</evidence>
<sequence length="368" mass="41229">MEDLKRILLVGVGLIGGSVALAIKKEHPVHIVGYDVKLDNCHLAKKLNIIDDCTEHFEEEAVRADLIILACPVEKAELFLEQLAHLSLKEDVIITDVGSTKSRIMEKAEKYFNNGIPFIGGHPMAGSHKVGPGSARAHLFENAFYVLTPSKNATNGKIDILKTWLKGTNAHFIIMDPKEHDLVTGVVSHFPHIVAASLVRQVENHSSKNEHVKYLAAGGFRDITRIASSSPEMWRDIVKHNQPILLGLIDQWMTEMNDVRHLVENGDSEELYNYFDGAKKYRDSLPVRAKGAITAFYDLYVDVLDKPGVISDVTTLLAQENISITNIRIIEAREDVYGVLRISFQTEKDLERAKTSLENRGYETYISM</sequence>
<comment type="pathway">
    <text evidence="1">Amino-acid biosynthesis; L-tyrosine biosynthesis; (4-hydroxyphenyl)pyruvate from prephenate (NAD(+) route): step 1/1.</text>
</comment>
<dbReference type="SUPFAM" id="SSF55021">
    <property type="entry name" value="ACT-like"/>
    <property type="match status" value="1"/>
</dbReference>
<dbReference type="PROSITE" id="PS51176">
    <property type="entry name" value="PDH_ADH"/>
    <property type="match status" value="1"/>
</dbReference>
<comment type="similarity">
    <text evidence="2">Belongs to the prephenate/arogenate dehydrogenase family.</text>
</comment>
<dbReference type="SUPFAM" id="SSF51735">
    <property type="entry name" value="NAD(P)-binding Rossmann-fold domains"/>
    <property type="match status" value="1"/>
</dbReference>
<evidence type="ECO:0000313" key="14">
    <source>
        <dbReference type="Proteomes" id="UP000682713"/>
    </source>
</evidence>
<dbReference type="FunFam" id="3.40.50.720:FF:000208">
    <property type="entry name" value="Prephenate dehydrogenase"/>
    <property type="match status" value="1"/>
</dbReference>
<dbReference type="GO" id="GO:0070403">
    <property type="term" value="F:NAD+ binding"/>
    <property type="evidence" value="ECO:0007669"/>
    <property type="project" value="InterPro"/>
</dbReference>
<dbReference type="FunFam" id="1.10.3660.10:FF:000003">
    <property type="entry name" value="Prephenate dehydrogenase"/>
    <property type="match status" value="1"/>
</dbReference>
<feature type="domain" description="Prephenate/arogenate dehydrogenase" evidence="11">
    <location>
        <begin position="5"/>
        <end position="293"/>
    </location>
</feature>
<comment type="caution">
    <text evidence="13">The sequence shown here is derived from an EMBL/GenBank/DDBJ whole genome shotgun (WGS) entry which is preliminary data.</text>
</comment>
<keyword evidence="5" id="KW-0827">Tyrosine biosynthesis</keyword>
<dbReference type="AlphaFoldDB" id="A0A942TMH0"/>
<gene>
    <name evidence="13" type="ORF">KHA93_07295</name>
</gene>
<dbReference type="Pfam" id="PF02153">
    <property type="entry name" value="PDH_N"/>
    <property type="match status" value="1"/>
</dbReference>
<evidence type="ECO:0000256" key="10">
    <source>
        <dbReference type="ARBA" id="ARBA00049260"/>
    </source>
</evidence>
<dbReference type="Gene3D" id="3.30.70.260">
    <property type="match status" value="1"/>
</dbReference>
<keyword evidence="8" id="KW-0520">NAD</keyword>
<accession>A0A942TMH0</accession>